<sequence length="340" mass="38037">MRIIDNKKMMAVLLFTVLFFSMPLTSLAFNDLQKVPWAEDAINALHKQDIINGVNSEEFAPNRSITRAEATQLIVSANLNDETGAFDSNFSDVSDDYFYKEVIDTATAKGVITGYPDGTFRPTLSITRAEAAVIINNAFSINAGSIDRSFSDLKKGHWAEEAITNLTSNRLMNGYPDGTIRPGNEITRAEFAVMLKTVLEYKNGIMPEETESTYEEEVVRLTNIERANNGLAPLEMDAKLTEIAELKSADMRDNNYFAHTSPTYGSPFNMMNQFDIRYLVAAENIAAGQRTPEEVVNSWMNSEGHRANILREEITHIGVGYVEGGSYNTYWTQMFIKKAN</sequence>
<dbReference type="InterPro" id="IPR014044">
    <property type="entry name" value="CAP_dom"/>
</dbReference>
<evidence type="ECO:0000256" key="2">
    <source>
        <dbReference type="SAM" id="SignalP"/>
    </source>
</evidence>
<dbReference type="STRING" id="531814.SAMN04487944_13120"/>
<evidence type="ECO:0000313" key="5">
    <source>
        <dbReference type="Proteomes" id="UP000199687"/>
    </source>
</evidence>
<dbReference type="SUPFAM" id="SSF55797">
    <property type="entry name" value="PR-1-like"/>
    <property type="match status" value="1"/>
</dbReference>
<name>A0A1H9W0L6_9BACI</name>
<protein>
    <submittedName>
        <fullName evidence="4">Uncharacterized protein, YkwD family</fullName>
    </submittedName>
</protein>
<organism evidence="4 5">
    <name type="scientific">Gracilibacillus ureilyticus</name>
    <dbReference type="NCBI Taxonomy" id="531814"/>
    <lineage>
        <taxon>Bacteria</taxon>
        <taxon>Bacillati</taxon>
        <taxon>Bacillota</taxon>
        <taxon>Bacilli</taxon>
        <taxon>Bacillales</taxon>
        <taxon>Bacillaceae</taxon>
        <taxon>Gracilibacillus</taxon>
    </lineage>
</organism>
<dbReference type="PANTHER" id="PTHR31157">
    <property type="entry name" value="SCP DOMAIN-CONTAINING PROTEIN"/>
    <property type="match status" value="1"/>
</dbReference>
<dbReference type="InterPro" id="IPR035940">
    <property type="entry name" value="CAP_sf"/>
</dbReference>
<evidence type="ECO:0000256" key="1">
    <source>
        <dbReference type="ARBA" id="ARBA00022729"/>
    </source>
</evidence>
<dbReference type="EMBL" id="FOGL01000031">
    <property type="protein sequence ID" value="SES27378.1"/>
    <property type="molecule type" value="Genomic_DNA"/>
</dbReference>
<proteinExistence type="predicted"/>
<feature type="domain" description="SLH" evidence="3">
    <location>
        <begin position="150"/>
        <end position="209"/>
    </location>
</feature>
<feature type="chain" id="PRO_5011571515" evidence="2">
    <location>
        <begin position="29"/>
        <end position="340"/>
    </location>
</feature>
<evidence type="ECO:0000313" key="4">
    <source>
        <dbReference type="EMBL" id="SES27378.1"/>
    </source>
</evidence>
<dbReference type="PROSITE" id="PS51272">
    <property type="entry name" value="SLH"/>
    <property type="match status" value="3"/>
</dbReference>
<keyword evidence="5" id="KW-1185">Reference proteome</keyword>
<dbReference type="OrthoDB" id="9783944at2"/>
<dbReference type="Gene3D" id="3.40.33.10">
    <property type="entry name" value="CAP"/>
    <property type="match status" value="1"/>
</dbReference>
<dbReference type="InterPro" id="IPR014258">
    <property type="entry name" value="CAP_domain_YkwD-like"/>
</dbReference>
<dbReference type="NCBIfam" id="TIGR02909">
    <property type="entry name" value="spore_YkwD"/>
    <property type="match status" value="1"/>
</dbReference>
<dbReference type="InterPro" id="IPR001119">
    <property type="entry name" value="SLH_dom"/>
</dbReference>
<dbReference type="RefSeq" id="WP_089744334.1">
    <property type="nucleotide sequence ID" value="NZ_FOGL01000031.1"/>
</dbReference>
<dbReference type="Proteomes" id="UP000199687">
    <property type="component" value="Unassembled WGS sequence"/>
</dbReference>
<feature type="signal peptide" evidence="2">
    <location>
        <begin position="1"/>
        <end position="28"/>
    </location>
</feature>
<evidence type="ECO:0000259" key="3">
    <source>
        <dbReference type="PROSITE" id="PS51272"/>
    </source>
</evidence>
<dbReference type="Pfam" id="PF00395">
    <property type="entry name" value="SLH"/>
    <property type="match status" value="3"/>
</dbReference>
<dbReference type="AlphaFoldDB" id="A0A1H9W0L6"/>
<reference evidence="4 5" key="1">
    <citation type="submission" date="2016-10" db="EMBL/GenBank/DDBJ databases">
        <authorList>
            <person name="de Groot N.N."/>
        </authorList>
    </citation>
    <scope>NUCLEOTIDE SEQUENCE [LARGE SCALE GENOMIC DNA]</scope>
    <source>
        <strain evidence="4 5">CGMCC 1.7727</strain>
    </source>
</reference>
<dbReference type="PANTHER" id="PTHR31157:SF1">
    <property type="entry name" value="SCP DOMAIN-CONTAINING PROTEIN"/>
    <property type="match status" value="1"/>
</dbReference>
<accession>A0A1H9W0L6</accession>
<keyword evidence="1 2" id="KW-0732">Signal</keyword>
<gene>
    <name evidence="4" type="ORF">SAMN04487944_13120</name>
</gene>
<dbReference type="Pfam" id="PF00188">
    <property type="entry name" value="CAP"/>
    <property type="match status" value="1"/>
</dbReference>
<feature type="domain" description="SLH" evidence="3">
    <location>
        <begin position="25"/>
        <end position="85"/>
    </location>
</feature>
<dbReference type="CDD" id="cd05379">
    <property type="entry name" value="CAP_bacterial"/>
    <property type="match status" value="1"/>
</dbReference>
<feature type="domain" description="SLH" evidence="3">
    <location>
        <begin position="86"/>
        <end position="149"/>
    </location>
</feature>